<dbReference type="InterPro" id="IPR013149">
    <property type="entry name" value="ADH-like_C"/>
</dbReference>
<feature type="domain" description="Alcohol dehydrogenase-like N-terminal" evidence="9">
    <location>
        <begin position="25"/>
        <end position="128"/>
    </location>
</feature>
<dbReference type="Gene3D" id="3.40.50.720">
    <property type="entry name" value="NAD(P)-binding Rossmann-like Domain"/>
    <property type="match status" value="1"/>
</dbReference>
<keyword evidence="4 6" id="KW-0862">Zinc</keyword>
<evidence type="ECO:0000256" key="1">
    <source>
        <dbReference type="ARBA" id="ARBA00001947"/>
    </source>
</evidence>
<evidence type="ECO:0000313" key="10">
    <source>
        <dbReference type="EMBL" id="SER03695.1"/>
    </source>
</evidence>
<dbReference type="EMBL" id="FOGF01000016">
    <property type="protein sequence ID" value="SER03695.1"/>
    <property type="molecule type" value="Genomic_DNA"/>
</dbReference>
<dbReference type="PANTHER" id="PTHR42813">
    <property type="entry name" value="ZINC-TYPE ALCOHOL DEHYDROGENASE-LIKE"/>
    <property type="match status" value="1"/>
</dbReference>
<keyword evidence="5" id="KW-0560">Oxidoreductase</keyword>
<dbReference type="CDD" id="cd08286">
    <property type="entry name" value="FDH_like_ADH2"/>
    <property type="match status" value="1"/>
</dbReference>
<dbReference type="OrthoDB" id="9769198at2"/>
<gene>
    <name evidence="10" type="ORF">SAMN05421767_1166</name>
</gene>
<evidence type="ECO:0000256" key="7">
    <source>
        <dbReference type="SAM" id="MobiDB-lite"/>
    </source>
</evidence>
<dbReference type="AlphaFoldDB" id="A0A1H9KXN3"/>
<dbReference type="Gene3D" id="3.90.180.10">
    <property type="entry name" value="Medium-chain alcohol dehydrogenases, catalytic domain"/>
    <property type="match status" value="2"/>
</dbReference>
<dbReference type="RefSeq" id="WP_089746578.1">
    <property type="nucleotide sequence ID" value="NZ_FOGF01000016.1"/>
</dbReference>
<proteinExistence type="inferred from homology"/>
<evidence type="ECO:0000256" key="6">
    <source>
        <dbReference type="RuleBase" id="RU361277"/>
    </source>
</evidence>
<keyword evidence="3 6" id="KW-0479">Metal-binding</keyword>
<feature type="region of interest" description="Disordered" evidence="7">
    <location>
        <begin position="1"/>
        <end position="20"/>
    </location>
</feature>
<comment type="cofactor">
    <cofactor evidence="1 6">
        <name>Zn(2+)</name>
        <dbReference type="ChEBI" id="CHEBI:29105"/>
    </cofactor>
</comment>
<dbReference type="STRING" id="137733.SAMN05421767_1166"/>
<evidence type="ECO:0000256" key="2">
    <source>
        <dbReference type="ARBA" id="ARBA00008072"/>
    </source>
</evidence>
<feature type="domain" description="Alcohol dehydrogenase-like C-terminal" evidence="8">
    <location>
        <begin position="178"/>
        <end position="303"/>
    </location>
</feature>
<dbReference type="PROSITE" id="PS00059">
    <property type="entry name" value="ADH_ZINC"/>
    <property type="match status" value="1"/>
</dbReference>
<dbReference type="InterPro" id="IPR013154">
    <property type="entry name" value="ADH-like_N"/>
</dbReference>
<evidence type="ECO:0000256" key="4">
    <source>
        <dbReference type="ARBA" id="ARBA00022833"/>
    </source>
</evidence>
<accession>A0A1H9KXN3</accession>
<dbReference type="SUPFAM" id="SSF50129">
    <property type="entry name" value="GroES-like"/>
    <property type="match status" value="1"/>
</dbReference>
<dbReference type="GO" id="GO:0016491">
    <property type="term" value="F:oxidoreductase activity"/>
    <property type="evidence" value="ECO:0007669"/>
    <property type="project" value="UniProtKB-KW"/>
</dbReference>
<dbReference type="InterPro" id="IPR036291">
    <property type="entry name" value="NAD(P)-bd_dom_sf"/>
</dbReference>
<dbReference type="Proteomes" id="UP000198556">
    <property type="component" value="Unassembled WGS sequence"/>
</dbReference>
<name>A0A1H9KXN3_9LACT</name>
<evidence type="ECO:0000313" key="11">
    <source>
        <dbReference type="Proteomes" id="UP000198556"/>
    </source>
</evidence>
<dbReference type="PANTHER" id="PTHR42813:SF4">
    <property type="entry name" value="NADP-DEPENDENT ISOPROPANOL DEHYDROGENASE"/>
    <property type="match status" value="1"/>
</dbReference>
<organism evidence="10 11">
    <name type="scientific">Granulicatella balaenopterae</name>
    <dbReference type="NCBI Taxonomy" id="137733"/>
    <lineage>
        <taxon>Bacteria</taxon>
        <taxon>Bacillati</taxon>
        <taxon>Bacillota</taxon>
        <taxon>Bacilli</taxon>
        <taxon>Lactobacillales</taxon>
        <taxon>Carnobacteriaceae</taxon>
        <taxon>Granulicatella</taxon>
    </lineage>
</organism>
<dbReference type="InterPro" id="IPR011032">
    <property type="entry name" value="GroES-like_sf"/>
</dbReference>
<evidence type="ECO:0000256" key="3">
    <source>
        <dbReference type="ARBA" id="ARBA00022723"/>
    </source>
</evidence>
<dbReference type="Pfam" id="PF00107">
    <property type="entry name" value="ADH_zinc_N"/>
    <property type="match status" value="1"/>
</dbReference>
<sequence length="353" mass="37866">MKANTYLGPGEFGLTEKPKPTIEKPTDAVVRLVKTTICGTDLHILGGHVPACQPGTTLGHEGIGIVEEVGSAVNNFKVGDKVIISCVTACNTCYHCKRQLPSHCDDGGWILGHLIDGTQAEYVHIPRADGSLYHAPSTVSDDALVMLSDILPTSYEIGVQPSHVKPGDTVCIVGAGPIGLSALLTVQFYSPAKIIMIDLSESRLEAAKKFGATHTIVSTDLESVKAQIDDITDGHGVDISMECVGYPQTFDICQKIISIGGHISNLGVHGKPVQFDLQDLWIKNITLSTGLVNANTTELLLDVLESGKIDATQLVTHHFKLSEIDKAYEVFQNAGENNALKVIIENDITQVHK</sequence>
<dbReference type="InterPro" id="IPR002328">
    <property type="entry name" value="ADH_Zn_CS"/>
</dbReference>
<evidence type="ECO:0000259" key="8">
    <source>
        <dbReference type="Pfam" id="PF00107"/>
    </source>
</evidence>
<dbReference type="Pfam" id="PF08240">
    <property type="entry name" value="ADH_N"/>
    <property type="match status" value="1"/>
</dbReference>
<comment type="similarity">
    <text evidence="2 6">Belongs to the zinc-containing alcohol dehydrogenase family.</text>
</comment>
<dbReference type="SUPFAM" id="SSF51735">
    <property type="entry name" value="NAD(P)-binding Rossmann-fold domains"/>
    <property type="match status" value="1"/>
</dbReference>
<reference evidence="10 11" key="1">
    <citation type="submission" date="2016-10" db="EMBL/GenBank/DDBJ databases">
        <authorList>
            <person name="de Groot N.N."/>
        </authorList>
    </citation>
    <scope>NUCLEOTIDE SEQUENCE [LARGE SCALE GENOMIC DNA]</scope>
    <source>
        <strain evidence="10 11">DSM 15827</strain>
    </source>
</reference>
<keyword evidence="11" id="KW-1185">Reference proteome</keyword>
<dbReference type="GO" id="GO:0008270">
    <property type="term" value="F:zinc ion binding"/>
    <property type="evidence" value="ECO:0007669"/>
    <property type="project" value="InterPro"/>
</dbReference>
<protein>
    <submittedName>
        <fullName evidence="10">Alcohol dehydrogenase</fullName>
    </submittedName>
</protein>
<evidence type="ECO:0000259" key="9">
    <source>
        <dbReference type="Pfam" id="PF08240"/>
    </source>
</evidence>
<evidence type="ECO:0000256" key="5">
    <source>
        <dbReference type="ARBA" id="ARBA00023002"/>
    </source>
</evidence>